<sequence length="82" mass="8907">MVVCQGLNILDDDKDDADQRINILRNYLLSNGFVVKISVIAKGLRKPPANGGHVLADLSALESRDVEWALGVDLGEKCLVDC</sequence>
<dbReference type="Proteomes" id="UP000317494">
    <property type="component" value="Unassembled WGS sequence"/>
</dbReference>
<feature type="non-terminal residue" evidence="1">
    <location>
        <position position="82"/>
    </location>
</feature>
<organism evidence="1 2">
    <name type="scientific">Synchytrium endobioticum</name>
    <dbReference type="NCBI Taxonomy" id="286115"/>
    <lineage>
        <taxon>Eukaryota</taxon>
        <taxon>Fungi</taxon>
        <taxon>Fungi incertae sedis</taxon>
        <taxon>Chytridiomycota</taxon>
        <taxon>Chytridiomycota incertae sedis</taxon>
        <taxon>Chytridiomycetes</taxon>
        <taxon>Synchytriales</taxon>
        <taxon>Synchytriaceae</taxon>
        <taxon>Synchytrium</taxon>
    </lineage>
</organism>
<keyword evidence="2" id="KW-1185">Reference proteome</keyword>
<evidence type="ECO:0000313" key="2">
    <source>
        <dbReference type="Proteomes" id="UP000317494"/>
    </source>
</evidence>
<gene>
    <name evidence="1" type="ORF">SeMB42_g03615</name>
</gene>
<evidence type="ECO:0000313" key="1">
    <source>
        <dbReference type="EMBL" id="TPX46601.1"/>
    </source>
</evidence>
<protein>
    <submittedName>
        <fullName evidence="1">Uncharacterized protein</fullName>
    </submittedName>
</protein>
<dbReference type="VEuPathDB" id="FungiDB:SeMB42_g03615"/>
<comment type="caution">
    <text evidence="1">The sequence shown here is derived from an EMBL/GenBank/DDBJ whole genome shotgun (WGS) entry which is preliminary data.</text>
</comment>
<dbReference type="EMBL" id="QEAN01000131">
    <property type="protein sequence ID" value="TPX46601.1"/>
    <property type="molecule type" value="Genomic_DNA"/>
</dbReference>
<name>A0A507D5H1_9FUNG</name>
<reference evidence="1 2" key="1">
    <citation type="journal article" date="2019" name="Sci. Rep.">
        <title>Comparative genomics of chytrid fungi reveal insights into the obligate biotrophic and pathogenic lifestyle of Synchytrium endobioticum.</title>
        <authorList>
            <person name="van de Vossenberg B.T.L.H."/>
            <person name="Warris S."/>
            <person name="Nguyen H.D.T."/>
            <person name="van Gent-Pelzer M.P.E."/>
            <person name="Joly D.L."/>
            <person name="van de Geest H.C."/>
            <person name="Bonants P.J.M."/>
            <person name="Smith D.S."/>
            <person name="Levesque C.A."/>
            <person name="van der Lee T.A.J."/>
        </authorList>
    </citation>
    <scope>NUCLEOTIDE SEQUENCE [LARGE SCALE GENOMIC DNA]</scope>
    <source>
        <strain evidence="1 2">MB42</strain>
    </source>
</reference>
<dbReference type="AlphaFoldDB" id="A0A507D5H1"/>
<proteinExistence type="predicted"/>
<accession>A0A507D5H1</accession>